<evidence type="ECO:0000256" key="2">
    <source>
        <dbReference type="ARBA" id="ARBA00022737"/>
    </source>
</evidence>
<dbReference type="NCBIfam" id="TIGR04131">
    <property type="entry name" value="Bac_Flav_CTERM"/>
    <property type="match status" value="1"/>
</dbReference>
<feature type="signal peptide" evidence="3">
    <location>
        <begin position="1"/>
        <end position="18"/>
    </location>
</feature>
<organism evidence="5">
    <name type="scientific">Flavobacterium sp. WC2409</name>
    <dbReference type="NCBI Taxonomy" id="3234139"/>
    <lineage>
        <taxon>Bacteria</taxon>
        <taxon>Pseudomonadati</taxon>
        <taxon>Bacteroidota</taxon>
        <taxon>Flavobacteriia</taxon>
        <taxon>Flavobacteriales</taxon>
        <taxon>Flavobacteriaceae</taxon>
        <taxon>Flavobacterium</taxon>
    </lineage>
</organism>
<evidence type="ECO:0000256" key="1">
    <source>
        <dbReference type="ARBA" id="ARBA00022614"/>
    </source>
</evidence>
<dbReference type="InterPro" id="IPR052574">
    <property type="entry name" value="CDIRP"/>
</dbReference>
<dbReference type="Pfam" id="PF13585">
    <property type="entry name" value="CHU_C"/>
    <property type="match status" value="1"/>
</dbReference>
<dbReference type="InterPro" id="IPR032675">
    <property type="entry name" value="LRR_dom_sf"/>
</dbReference>
<protein>
    <submittedName>
        <fullName evidence="5">T9SS type B sorting domain-containing protein</fullName>
    </submittedName>
</protein>
<dbReference type="PANTHER" id="PTHR47566">
    <property type="match status" value="1"/>
</dbReference>
<dbReference type="Gene3D" id="3.10.100.10">
    <property type="entry name" value="Mannose-Binding Protein A, subunit A"/>
    <property type="match status" value="1"/>
</dbReference>
<reference evidence="5" key="1">
    <citation type="submission" date="2024-07" db="EMBL/GenBank/DDBJ databases">
        <authorList>
            <person name="Biller S.J."/>
        </authorList>
    </citation>
    <scope>NUCLEOTIDE SEQUENCE</scope>
    <source>
        <strain evidence="5">WC2409</strain>
    </source>
</reference>
<dbReference type="InterPro" id="IPR026341">
    <property type="entry name" value="T9SS_type_B"/>
</dbReference>
<keyword evidence="2" id="KW-0677">Repeat</keyword>
<evidence type="ECO:0000256" key="3">
    <source>
        <dbReference type="SAM" id="SignalP"/>
    </source>
</evidence>
<dbReference type="InterPro" id="IPR044023">
    <property type="entry name" value="Ig_7"/>
</dbReference>
<dbReference type="InterPro" id="IPR001304">
    <property type="entry name" value="C-type_lectin-like"/>
</dbReference>
<dbReference type="GO" id="GO:0035591">
    <property type="term" value="F:signaling adaptor activity"/>
    <property type="evidence" value="ECO:0007669"/>
    <property type="project" value="TreeGrafter"/>
</dbReference>
<keyword evidence="3" id="KW-0732">Signal</keyword>
<name>A0AB39VZU4_9FLAO</name>
<dbReference type="AlphaFoldDB" id="A0AB39VZU4"/>
<sequence length="953" mass="103066">MKKLFFLLVLLANITAQAQYTSIPDANFEQALINLGIDNGTIDGRVLTTNISGVTSINLQFANIFDLTGIEDFTSLTYLATSIGNQFNNLDISKNINLQVLICDQNNLKTLDVSKNINLTFLSCEQNQLTNLDVSKNTKLARLYCKNNKLITLNLKNGNDLALDSTLNPDLSCILVDNVAYYNASYTVFKDLTSRFSATCQTNIAPIITASGNQIYCPQTSLKIVTDVTITDPDDFSTDAIYIQISSGYVNGQDQLSLANPLSHPTISAIWNLNEGKLKLSSPISGTPVTYADFIAAIKDVEFSNSTTSPSGTRDFSISIGQANYLPRNGHYYEFVPFLGISWTNAKLAAEGSNYYGLQGYLATITSADEAKISGEQAAGAGWIGGSDAETEGVWKWVTGPAVDRVVFWNGASNGSTPNFAFWNTNEPNNTNNNEHYAHITAPGVGIKGSWNDLRESGDPSGNYQPKGYIVEYGGMPGDPILQISASASITISKITGTIPATNCGPGTLTLHATASVGTIDWYDSPTSTTTLQTGNNFDTPLLNATTTYYVDAGCISTRTPVIATIKTIPTITSTTPSIVCESGPATLGAVASAGTINWYATSTGGTSLRTGSSFTTPNINATTTYYVDAISDGCISPTRTAVTATVNAAPTVIVTTAASRCDSGTVILEAFASVGNINWYKESIGGSILFTGNSFLTPNIDTTTTYYAEAFSDGCPSSRIPVTAIVYPISTMNQDVVLCRGETKILDASIPNMTYLWSPGGETTQTIEISTIGDYSVSISSPTVISCESKKNISVIEHPEPIISSIEVNENSVTIELANPESYFEYSINGLDFQVSNQFYFISSGQHTAFVRENNDCNLVAQDFTIFTIQKYFTPNNDGFNDVWKIKEMSDYPNSSAQIFDRYGKLIIDLTSVKYSWDGSYNTNLLPADDYWYVLKLDDTQPEIRGHFSLKR</sequence>
<keyword evidence="1" id="KW-0433">Leucine-rich repeat</keyword>
<dbReference type="SUPFAM" id="SSF52058">
    <property type="entry name" value="L domain-like"/>
    <property type="match status" value="1"/>
</dbReference>
<accession>A0AB39VZU4</accession>
<dbReference type="EMBL" id="CP165625">
    <property type="protein sequence ID" value="XDU94582.1"/>
    <property type="molecule type" value="Genomic_DNA"/>
</dbReference>
<dbReference type="InterPro" id="IPR016186">
    <property type="entry name" value="C-type_lectin-like/link_sf"/>
</dbReference>
<dbReference type="Pfam" id="PF19081">
    <property type="entry name" value="Ig_7"/>
    <property type="match status" value="3"/>
</dbReference>
<gene>
    <name evidence="5" type="ORF">AB3G34_11875</name>
</gene>
<dbReference type="Gene3D" id="3.80.10.10">
    <property type="entry name" value="Ribonuclease Inhibitor"/>
    <property type="match status" value="1"/>
</dbReference>
<proteinExistence type="predicted"/>
<dbReference type="SUPFAM" id="SSF56436">
    <property type="entry name" value="C-type lectin-like"/>
    <property type="match status" value="1"/>
</dbReference>
<dbReference type="RefSeq" id="WP_367772044.1">
    <property type="nucleotide sequence ID" value="NZ_CP165625.1"/>
</dbReference>
<feature type="domain" description="C-type lectin" evidence="4">
    <location>
        <begin position="328"/>
        <end position="453"/>
    </location>
</feature>
<evidence type="ECO:0000313" key="5">
    <source>
        <dbReference type="EMBL" id="XDU94582.1"/>
    </source>
</evidence>
<dbReference type="PANTHER" id="PTHR47566:SF1">
    <property type="entry name" value="PROTEIN NUD1"/>
    <property type="match status" value="1"/>
</dbReference>
<dbReference type="PROSITE" id="PS50041">
    <property type="entry name" value="C_TYPE_LECTIN_2"/>
    <property type="match status" value="1"/>
</dbReference>
<feature type="chain" id="PRO_5044312405" evidence="3">
    <location>
        <begin position="19"/>
        <end position="953"/>
    </location>
</feature>
<evidence type="ECO:0000259" key="4">
    <source>
        <dbReference type="PROSITE" id="PS50041"/>
    </source>
</evidence>
<dbReference type="InterPro" id="IPR016187">
    <property type="entry name" value="CTDL_fold"/>
</dbReference>